<protein>
    <submittedName>
        <fullName evidence="2">von Willebrand factor type A</fullName>
    </submittedName>
</protein>
<evidence type="ECO:0000259" key="1">
    <source>
        <dbReference type="PROSITE" id="PS50234"/>
    </source>
</evidence>
<dbReference type="Gene3D" id="3.40.50.410">
    <property type="entry name" value="von Willebrand factor, type A domain"/>
    <property type="match status" value="1"/>
</dbReference>
<dbReference type="AlphaFoldDB" id="W0SF46"/>
<dbReference type="STRING" id="1223802.SUTH_01889"/>
<dbReference type="KEGG" id="shd:SUTH_01889"/>
<dbReference type="SUPFAM" id="SSF53300">
    <property type="entry name" value="vWA-like"/>
    <property type="match status" value="1"/>
</dbReference>
<evidence type="ECO:0000313" key="2">
    <source>
        <dbReference type="EMBL" id="BAO29681.1"/>
    </source>
</evidence>
<proteinExistence type="predicted"/>
<dbReference type="PROSITE" id="PS50234">
    <property type="entry name" value="VWFA"/>
    <property type="match status" value="1"/>
</dbReference>
<dbReference type="PANTHER" id="PTHR10579:SF43">
    <property type="entry name" value="ZINC FINGER (C3HC4-TYPE RING FINGER) FAMILY PROTEIN"/>
    <property type="match status" value="1"/>
</dbReference>
<dbReference type="SMART" id="SM00327">
    <property type="entry name" value="VWA"/>
    <property type="match status" value="1"/>
</dbReference>
<name>W0SF46_9PROT</name>
<feature type="domain" description="VWFA" evidence="1">
    <location>
        <begin position="49"/>
        <end position="222"/>
    </location>
</feature>
<dbReference type="OrthoDB" id="9781333at2"/>
<dbReference type="RefSeq" id="WP_052473481.1">
    <property type="nucleotide sequence ID" value="NZ_AP012547.1"/>
</dbReference>
<organism evidence="2 3">
    <name type="scientific">Sulfuritalea hydrogenivorans sk43H</name>
    <dbReference type="NCBI Taxonomy" id="1223802"/>
    <lineage>
        <taxon>Bacteria</taxon>
        <taxon>Pseudomonadati</taxon>
        <taxon>Pseudomonadota</taxon>
        <taxon>Betaproteobacteria</taxon>
        <taxon>Nitrosomonadales</taxon>
        <taxon>Sterolibacteriaceae</taxon>
        <taxon>Sulfuritalea</taxon>
    </lineage>
</organism>
<accession>W0SF46</accession>
<sequence length="452" mass="49200">MSTNNVSQLLITPLKPALIQGMAQKLQVLVRTQAPDPDPVNKVDRKPYHLSLVIDRSGSMSGAPLIEAVRCAKYIVDQLDPKDLASLVVFDNNIRTLVDAVAVGDRKHLHRALSQIRPGGNTNLYGGWKSGMESLQPKAMEAALARVILLSDGNANEGETTETDAIASYCADAATKGVTTSTYGLGRDFNEQLMVEMGKRGAGNHYYGDTAADLFEPFAEEFDLISNLYARHVRLSLAAPQGVKITLINDYPVEERDGFPLIRLPDIPWGAEAWALVELEIPAGLALESGNQILQAAVSASTVDGAPISFQDAALALKALSPQAWEALLDDPLVRSRLTELEAGKFLDQARAAAEYGDWDAIQKMIAEAQKRFADHPWVMEVLSEMADLAKAMDGARFRKEALYSSGKMSRRLSAKEEMLANLASESSSASYLRRKKAQGKAQFDNRPDGTI</sequence>
<dbReference type="Proteomes" id="UP000031637">
    <property type="component" value="Chromosome"/>
</dbReference>
<dbReference type="Pfam" id="PF00092">
    <property type="entry name" value="VWA"/>
    <property type="match status" value="1"/>
</dbReference>
<dbReference type="PANTHER" id="PTHR10579">
    <property type="entry name" value="CALCIUM-ACTIVATED CHLORIDE CHANNEL REGULATOR"/>
    <property type="match status" value="1"/>
</dbReference>
<dbReference type="InterPro" id="IPR036465">
    <property type="entry name" value="vWFA_dom_sf"/>
</dbReference>
<dbReference type="HOGENOM" id="CLU_031866_1_1_4"/>
<dbReference type="InterPro" id="IPR002035">
    <property type="entry name" value="VWF_A"/>
</dbReference>
<evidence type="ECO:0000313" key="3">
    <source>
        <dbReference type="Proteomes" id="UP000031637"/>
    </source>
</evidence>
<reference evidence="2 3" key="1">
    <citation type="journal article" date="2014" name="Syst. Appl. Microbiol.">
        <title>Complete genomes of freshwater sulfur oxidizers Sulfuricella denitrificans skB26 and Sulfuritalea hydrogenivorans sk43H: genetic insights into the sulfur oxidation pathway of betaproteobacteria.</title>
        <authorList>
            <person name="Watanabe T."/>
            <person name="Kojima H."/>
            <person name="Fukui M."/>
        </authorList>
    </citation>
    <scope>NUCLEOTIDE SEQUENCE [LARGE SCALE GENOMIC DNA]</scope>
    <source>
        <strain evidence="2">DSM22779</strain>
    </source>
</reference>
<dbReference type="InterPro" id="IPR051266">
    <property type="entry name" value="CLCR"/>
</dbReference>
<keyword evidence="3" id="KW-1185">Reference proteome</keyword>
<gene>
    <name evidence="2" type="ORF">SUTH_01889</name>
</gene>
<dbReference type="EMBL" id="AP012547">
    <property type="protein sequence ID" value="BAO29681.1"/>
    <property type="molecule type" value="Genomic_DNA"/>
</dbReference>